<keyword evidence="5 8" id="KW-0812">Transmembrane</keyword>
<keyword evidence="6 8" id="KW-1133">Transmembrane helix</keyword>
<evidence type="ECO:0000256" key="7">
    <source>
        <dbReference type="ARBA" id="ARBA00023136"/>
    </source>
</evidence>
<feature type="transmembrane region" description="Helical" evidence="8">
    <location>
        <begin position="341"/>
        <end position="369"/>
    </location>
</feature>
<feature type="transmembrane region" description="Helical" evidence="8">
    <location>
        <begin position="172"/>
        <end position="197"/>
    </location>
</feature>
<evidence type="ECO:0000256" key="2">
    <source>
        <dbReference type="ARBA" id="ARBA00009773"/>
    </source>
</evidence>
<feature type="transmembrane region" description="Helical" evidence="8">
    <location>
        <begin position="56"/>
        <end position="76"/>
    </location>
</feature>
<protein>
    <submittedName>
        <fullName evidence="9">Formylglycine-generating enzyme</fullName>
    </submittedName>
</protein>
<evidence type="ECO:0000256" key="1">
    <source>
        <dbReference type="ARBA" id="ARBA00004651"/>
    </source>
</evidence>
<keyword evidence="3" id="KW-0813">Transport</keyword>
<proteinExistence type="inferred from homology"/>
<feature type="transmembrane region" description="Helical" evidence="8">
    <location>
        <begin position="261"/>
        <end position="285"/>
    </location>
</feature>
<evidence type="ECO:0000256" key="8">
    <source>
        <dbReference type="SAM" id="Phobius"/>
    </source>
</evidence>
<dbReference type="Proteomes" id="UP000662873">
    <property type="component" value="Chromosome"/>
</dbReference>
<dbReference type="EMBL" id="AP021858">
    <property type="protein sequence ID" value="BBO22491.1"/>
    <property type="molecule type" value="Genomic_DNA"/>
</dbReference>
<sequence>MGGWRLAIWVILVGITLAFLYMVRGILLPFAAALIISVLLDPTVRKLRMRGYPRSLAIGLVFLAFFGVLIGIGAWLTPVVSNQLANLRSGIANFSNEIGASDPNQSFYIRWNPVVRAQGEGQLTAVDKILSEVAPYLDRMGLPANRRAIVDEYILPYQQEIAEYVERFFQSLFGALPAIATNIIFVVITPMLVWYMLVDLDRLKRRGALWIPPQIRDETLDILRDIARVFENYLRGVTLAILGYMTGASIVLSILGAPYGVLLGILFGAIYLIPFLGALTSLAILFLATGLSGKESIVGIAIASPWTAAAIVALIYAAFDRTYDMMVYPRVVGKSVGLNPIVSFFVVLSGGALFGLLGMILAFPLAGAVKVVLDRIIRVTTGPAEQVSLPALPLRHRITG</sequence>
<dbReference type="PANTHER" id="PTHR21716:SF53">
    <property type="entry name" value="PERMEASE PERM-RELATED"/>
    <property type="match status" value="1"/>
</dbReference>
<dbReference type="KEGG" id="npy:NPRO_00860"/>
<dbReference type="AlphaFoldDB" id="A0A809S7T7"/>
<feature type="transmembrane region" description="Helical" evidence="8">
    <location>
        <begin position="297"/>
        <end position="319"/>
    </location>
</feature>
<comment type="subcellular location">
    <subcellularLocation>
        <location evidence="1">Cell membrane</location>
        <topology evidence="1">Multi-pass membrane protein</topology>
    </subcellularLocation>
</comment>
<evidence type="ECO:0000256" key="6">
    <source>
        <dbReference type="ARBA" id="ARBA00022989"/>
    </source>
</evidence>
<dbReference type="PANTHER" id="PTHR21716">
    <property type="entry name" value="TRANSMEMBRANE PROTEIN"/>
    <property type="match status" value="1"/>
</dbReference>
<dbReference type="GO" id="GO:0005886">
    <property type="term" value="C:plasma membrane"/>
    <property type="evidence" value="ECO:0007669"/>
    <property type="project" value="UniProtKB-SubCell"/>
</dbReference>
<keyword evidence="7 8" id="KW-0472">Membrane</keyword>
<feature type="transmembrane region" description="Helical" evidence="8">
    <location>
        <begin position="233"/>
        <end position="255"/>
    </location>
</feature>
<name>A0A809S7T7_9BACT</name>
<dbReference type="Pfam" id="PF01594">
    <property type="entry name" value="AI-2E_transport"/>
    <property type="match status" value="1"/>
</dbReference>
<evidence type="ECO:0000313" key="10">
    <source>
        <dbReference type="Proteomes" id="UP000662873"/>
    </source>
</evidence>
<comment type="similarity">
    <text evidence="2">Belongs to the autoinducer-2 exporter (AI-2E) (TC 2.A.86) family.</text>
</comment>
<accession>A0A809S7T7</accession>
<dbReference type="GO" id="GO:0055085">
    <property type="term" value="P:transmembrane transport"/>
    <property type="evidence" value="ECO:0007669"/>
    <property type="project" value="TreeGrafter"/>
</dbReference>
<keyword evidence="4" id="KW-1003">Cell membrane</keyword>
<gene>
    <name evidence="9" type="ORF">NPRO_00860</name>
</gene>
<feature type="transmembrane region" description="Helical" evidence="8">
    <location>
        <begin position="6"/>
        <end position="36"/>
    </location>
</feature>
<evidence type="ECO:0000256" key="3">
    <source>
        <dbReference type="ARBA" id="ARBA00022448"/>
    </source>
</evidence>
<dbReference type="InterPro" id="IPR002549">
    <property type="entry name" value="AI-2E-like"/>
</dbReference>
<evidence type="ECO:0000256" key="4">
    <source>
        <dbReference type="ARBA" id="ARBA00022475"/>
    </source>
</evidence>
<evidence type="ECO:0000313" key="9">
    <source>
        <dbReference type="EMBL" id="BBO22491.1"/>
    </source>
</evidence>
<reference evidence="9" key="1">
    <citation type="journal article" name="DNA Res.">
        <title>The physiological potential of anammox bacteria as revealed by their core genome structure.</title>
        <authorList>
            <person name="Okubo T."/>
            <person name="Toyoda A."/>
            <person name="Fukuhara K."/>
            <person name="Uchiyama I."/>
            <person name="Harigaya Y."/>
            <person name="Kuroiwa M."/>
            <person name="Suzuki T."/>
            <person name="Murakami Y."/>
            <person name="Suwa Y."/>
            <person name="Takami H."/>
        </authorList>
    </citation>
    <scope>NUCLEOTIDE SEQUENCE</scope>
    <source>
        <strain evidence="9">317325-2</strain>
    </source>
</reference>
<organism evidence="9 10">
    <name type="scientific">Candidatus Nitrosymbiomonas proteolyticus</name>
    <dbReference type="NCBI Taxonomy" id="2608984"/>
    <lineage>
        <taxon>Bacteria</taxon>
        <taxon>Bacillati</taxon>
        <taxon>Armatimonadota</taxon>
        <taxon>Armatimonadota incertae sedis</taxon>
        <taxon>Candidatus Nitrosymbiomonas</taxon>
    </lineage>
</organism>
<evidence type="ECO:0000256" key="5">
    <source>
        <dbReference type="ARBA" id="ARBA00022692"/>
    </source>
</evidence>